<reference evidence="1 2" key="1">
    <citation type="submission" date="2018-11" db="EMBL/GenBank/DDBJ databases">
        <authorList>
            <person name="Stevens M.J."/>
            <person name="Cernela N."/>
            <person name="Spoerry Serrano N."/>
            <person name="Schmitt S."/>
            <person name="Schrenzel J."/>
            <person name="Stephan R."/>
        </authorList>
    </citation>
    <scope>NUCLEOTIDE SEQUENCE [LARGE SCALE GENOMIC DNA]</scope>
    <source>
        <strain evidence="1 2">PP422</strain>
    </source>
</reference>
<dbReference type="EMBL" id="RSDO01000004">
    <property type="protein sequence ID" value="RRR54265.1"/>
    <property type="molecule type" value="Genomic_DNA"/>
</dbReference>
<protein>
    <submittedName>
        <fullName evidence="1">DUF1642 domain-containing protein</fullName>
    </submittedName>
</protein>
<name>A0A426TGT6_STRSU</name>
<evidence type="ECO:0000313" key="1">
    <source>
        <dbReference type="EMBL" id="RRR54265.1"/>
    </source>
</evidence>
<dbReference type="Pfam" id="PF07852">
    <property type="entry name" value="DUF1642"/>
    <property type="match status" value="1"/>
</dbReference>
<proteinExistence type="predicted"/>
<evidence type="ECO:0000313" key="2">
    <source>
        <dbReference type="Proteomes" id="UP000274117"/>
    </source>
</evidence>
<organism evidence="1 2">
    <name type="scientific">Streptococcus suis</name>
    <dbReference type="NCBI Taxonomy" id="1307"/>
    <lineage>
        <taxon>Bacteria</taxon>
        <taxon>Bacillati</taxon>
        <taxon>Bacillota</taxon>
        <taxon>Bacilli</taxon>
        <taxon>Lactobacillales</taxon>
        <taxon>Streptococcaceae</taxon>
        <taxon>Streptococcus</taxon>
    </lineage>
</organism>
<sequence length="171" mass="20202">MNKQEAIEKIYTASWDSPVYEGLVVKVETVNEIIFQIDEPQRVVVPKHIADKIKYCKDAEGYGLFHTMDYCYQYEDSAEWLEDNQETFAQAWLFGFEIEQEKLYTVEIPDPNRPDIVTFLYKENGKVFIGTDIFLDEAPNYKWKNEPGSQLTEAEIKEDFEWAWQFAKEVE</sequence>
<gene>
    <name evidence="1" type="ORF">EI998_03045</name>
</gene>
<dbReference type="InterPro" id="IPR012865">
    <property type="entry name" value="DUF1642"/>
</dbReference>
<dbReference type="Proteomes" id="UP000274117">
    <property type="component" value="Unassembled WGS sequence"/>
</dbReference>
<reference evidence="1 2" key="2">
    <citation type="submission" date="2018-12" db="EMBL/GenBank/DDBJ databases">
        <title>Whole-genome sequences of fifteen clinical Streptococcus suis strains isolated from pigs between 2006 and 2018.</title>
        <authorList>
            <person name="Stevens M.J.A."/>
            <person name="Cernela N."/>
            <person name="Spoerry Serrano N."/>
            <person name="Schmitt S."/>
            <person name="Schrenzel J."/>
            <person name="Stephan R."/>
        </authorList>
    </citation>
    <scope>NUCLEOTIDE SEQUENCE [LARGE SCALE GENOMIC DNA]</scope>
    <source>
        <strain evidence="1 2">PP422</strain>
    </source>
</reference>
<dbReference type="AlphaFoldDB" id="A0A426TGT6"/>
<comment type="caution">
    <text evidence="1">The sequence shown here is derived from an EMBL/GenBank/DDBJ whole genome shotgun (WGS) entry which is preliminary data.</text>
</comment>
<accession>A0A426TGT6</accession>